<comment type="caution">
    <text evidence="2">The sequence shown here is derived from an EMBL/GenBank/DDBJ whole genome shotgun (WGS) entry which is preliminary data.</text>
</comment>
<dbReference type="RefSeq" id="WP_109062334.1">
    <property type="nucleotide sequence ID" value="NZ_QETA01000005.1"/>
</dbReference>
<keyword evidence="2" id="KW-0378">Hydrolase</keyword>
<protein>
    <submittedName>
        <fullName evidence="2">Amidohydrolase</fullName>
    </submittedName>
</protein>
<evidence type="ECO:0000259" key="1">
    <source>
        <dbReference type="Pfam" id="PF04909"/>
    </source>
</evidence>
<feature type="domain" description="Amidohydrolase-related" evidence="1">
    <location>
        <begin position="7"/>
        <end position="267"/>
    </location>
</feature>
<reference evidence="3" key="1">
    <citation type="submission" date="2018-05" db="EMBL/GenBank/DDBJ databases">
        <authorList>
            <person name="Li Y."/>
        </authorList>
    </citation>
    <scope>NUCLEOTIDE SEQUENCE [LARGE SCALE GENOMIC DNA]</scope>
    <source>
        <strain evidence="3">3d-2-2</strain>
    </source>
</reference>
<organism evidence="2 3">
    <name type="scientific">Corticimicrobacter populi</name>
    <dbReference type="NCBI Taxonomy" id="2175229"/>
    <lineage>
        <taxon>Bacteria</taxon>
        <taxon>Pseudomonadati</taxon>
        <taxon>Pseudomonadota</taxon>
        <taxon>Betaproteobacteria</taxon>
        <taxon>Burkholderiales</taxon>
        <taxon>Alcaligenaceae</taxon>
        <taxon>Corticimicrobacter</taxon>
    </lineage>
</organism>
<dbReference type="Gene3D" id="3.20.20.140">
    <property type="entry name" value="Metal-dependent hydrolases"/>
    <property type="match status" value="1"/>
</dbReference>
<dbReference type="InterPro" id="IPR006680">
    <property type="entry name" value="Amidohydro-rel"/>
</dbReference>
<dbReference type="Proteomes" id="UP000245212">
    <property type="component" value="Unassembled WGS sequence"/>
</dbReference>
<evidence type="ECO:0000313" key="3">
    <source>
        <dbReference type="Proteomes" id="UP000245212"/>
    </source>
</evidence>
<dbReference type="SUPFAM" id="SSF51556">
    <property type="entry name" value="Metallo-dependent hydrolases"/>
    <property type="match status" value="1"/>
</dbReference>
<dbReference type="Pfam" id="PF04909">
    <property type="entry name" value="Amidohydro_2"/>
    <property type="match status" value="1"/>
</dbReference>
<dbReference type="PANTHER" id="PTHR35563">
    <property type="entry name" value="BARREL METAL-DEPENDENT HYDROLASE, PUTATIVE (AFU_ORTHOLOGUE AFUA_1G16240)-RELATED"/>
    <property type="match status" value="1"/>
</dbReference>
<accession>A0A2V1JX86</accession>
<dbReference type="PANTHER" id="PTHR35563:SF2">
    <property type="entry name" value="BARREL METAL-DEPENDENT HYDROLASE, PUTATIVE (AFU_ORTHOLOGUE AFUA_1G16240)-RELATED"/>
    <property type="match status" value="1"/>
</dbReference>
<dbReference type="EMBL" id="QETA01000005">
    <property type="protein sequence ID" value="PWF22094.1"/>
    <property type="molecule type" value="Genomic_DNA"/>
</dbReference>
<keyword evidence="3" id="KW-1185">Reference proteome</keyword>
<name>A0A2V1JX86_9BURK</name>
<dbReference type="InterPro" id="IPR052358">
    <property type="entry name" value="Aro_Compnd_Degr_Hydrolases"/>
</dbReference>
<proteinExistence type="predicted"/>
<gene>
    <name evidence="2" type="ORF">DD235_11960</name>
</gene>
<dbReference type="InterPro" id="IPR032466">
    <property type="entry name" value="Metal_Hydrolase"/>
</dbReference>
<sequence length="270" mass="30045">MPTLTGIDTHAHIFRPDLPMTADRRYAPGYDALVDAFIGNLHDNGLSHGVLVQPSFLGTDNSFMLSALARHSDILRGTAVVEPSISEAELDALAESGVVGIRLNLIGKPLADYADTGWQAFFERLARRRWSVEIQRGMTDLADILPVIGQSGVAVIVDHFGLPTHAPEEAERLDAFLKQLPGSNIWIKLSAPYRSQSSAQQAAALLTQLRTAYGHSDHFLWGSDWPHTRFEDQTRYAEQLALFHDMVTDRAEQQKILVDNPARLFHFPLR</sequence>
<evidence type="ECO:0000313" key="2">
    <source>
        <dbReference type="EMBL" id="PWF22094.1"/>
    </source>
</evidence>
<dbReference type="AlphaFoldDB" id="A0A2V1JX86"/>
<dbReference type="GO" id="GO:0016787">
    <property type="term" value="F:hydrolase activity"/>
    <property type="evidence" value="ECO:0007669"/>
    <property type="project" value="UniProtKB-KW"/>
</dbReference>